<organism evidence="1 2">
    <name type="scientific">Serratia symbiotica</name>
    <dbReference type="NCBI Taxonomy" id="138074"/>
    <lineage>
        <taxon>Bacteria</taxon>
        <taxon>Pseudomonadati</taxon>
        <taxon>Pseudomonadota</taxon>
        <taxon>Gammaproteobacteria</taxon>
        <taxon>Enterobacterales</taxon>
        <taxon>Yersiniaceae</taxon>
        <taxon>Serratia</taxon>
    </lineage>
</organism>
<evidence type="ECO:0000313" key="2">
    <source>
        <dbReference type="Proteomes" id="UP000324392"/>
    </source>
</evidence>
<protein>
    <submittedName>
        <fullName evidence="1">Uncharacterized protein</fullName>
    </submittedName>
</protein>
<dbReference type="AlphaFoldDB" id="A0A455VS97"/>
<dbReference type="Proteomes" id="UP000324392">
    <property type="component" value="Chromosome"/>
</dbReference>
<name>A0A455VS97_9GAMM</name>
<accession>A0A455VS97</accession>
<proteinExistence type="predicted"/>
<dbReference type="EMBL" id="AP019531">
    <property type="protein sequence ID" value="BBI91941.1"/>
    <property type="molecule type" value="Genomic_DNA"/>
</dbReference>
<evidence type="ECO:0000313" key="1">
    <source>
        <dbReference type="EMBL" id="BBI91941.1"/>
    </source>
</evidence>
<reference evidence="1 2" key="1">
    <citation type="submission" date="2019-03" db="EMBL/GenBank/DDBJ databases">
        <title>The genome sequence of Candidatus Serratia symbiotica strain IS.</title>
        <authorList>
            <person name="Nikoh N."/>
            <person name="Koga R."/>
            <person name="Oshima K."/>
            <person name="Hattori M."/>
            <person name="Fukatsu T."/>
        </authorList>
    </citation>
    <scope>NUCLEOTIDE SEQUENCE [LARGE SCALE GENOMIC DNA]</scope>
    <source>
        <strain evidence="1 2">IS</strain>
    </source>
</reference>
<gene>
    <name evidence="1" type="ORF">SSYIS1_14120</name>
</gene>
<sequence length="37" mass="4281">MPALMPRIVHVTDLRVEQSWRRIKSISGSAEVFNSIR</sequence>